<dbReference type="Pfam" id="PF01246">
    <property type="entry name" value="Ribosomal_L24e"/>
    <property type="match status" value="1"/>
</dbReference>
<dbReference type="InterPro" id="IPR038630">
    <property type="entry name" value="L24e/L24_sf"/>
</dbReference>
<evidence type="ECO:0000313" key="4">
    <source>
        <dbReference type="Proteomes" id="UP001222027"/>
    </source>
</evidence>
<dbReference type="Gene3D" id="2.30.170.20">
    <property type="entry name" value="Ribosomal protein L24e"/>
    <property type="match status" value="1"/>
</dbReference>
<name>A0AAV8RGX3_ENSVE</name>
<proteinExistence type="inferred from homology"/>
<evidence type="ECO:0000313" key="3">
    <source>
        <dbReference type="EMBL" id="KAJ8503856.1"/>
    </source>
</evidence>
<sequence>MVLKTQLCCFSGAKIYPGKGITFVGTDSQFFFLPTQNSSGTFTTVWKILSRKFDYCVYTRDPCSIGYSC</sequence>
<evidence type="ECO:0000259" key="2">
    <source>
        <dbReference type="Pfam" id="PF01246"/>
    </source>
</evidence>
<dbReference type="SUPFAM" id="SSF57716">
    <property type="entry name" value="Glucocorticoid receptor-like (DNA-binding domain)"/>
    <property type="match status" value="1"/>
</dbReference>
<organism evidence="3 4">
    <name type="scientific">Ensete ventricosum</name>
    <name type="common">Abyssinian banana</name>
    <name type="synonym">Musa ensete</name>
    <dbReference type="NCBI Taxonomy" id="4639"/>
    <lineage>
        <taxon>Eukaryota</taxon>
        <taxon>Viridiplantae</taxon>
        <taxon>Streptophyta</taxon>
        <taxon>Embryophyta</taxon>
        <taxon>Tracheophyta</taxon>
        <taxon>Spermatophyta</taxon>
        <taxon>Magnoliopsida</taxon>
        <taxon>Liliopsida</taxon>
        <taxon>Zingiberales</taxon>
        <taxon>Musaceae</taxon>
        <taxon>Ensete</taxon>
    </lineage>
</organism>
<protein>
    <recommendedName>
        <fullName evidence="2">Large ribosomal subunit protein eL24-related N-terminal domain-containing protein</fullName>
    </recommendedName>
</protein>
<dbReference type="AlphaFoldDB" id="A0AAV8RGX3"/>
<accession>A0AAV8RGX3</accession>
<feature type="domain" description="Large ribosomal subunit protein eL24-related N-terminal" evidence="2">
    <location>
        <begin position="4"/>
        <end position="37"/>
    </location>
</feature>
<dbReference type="InterPro" id="IPR000988">
    <property type="entry name" value="Ribosomal_eL24-rel_N"/>
</dbReference>
<reference evidence="3 4" key="1">
    <citation type="submission" date="2022-12" db="EMBL/GenBank/DDBJ databases">
        <title>Chromosome-scale assembly of the Ensete ventricosum genome.</title>
        <authorList>
            <person name="Dussert Y."/>
            <person name="Stocks J."/>
            <person name="Wendawek A."/>
            <person name="Woldeyes F."/>
            <person name="Nichols R.A."/>
            <person name="Borrell J.S."/>
        </authorList>
    </citation>
    <scope>NUCLEOTIDE SEQUENCE [LARGE SCALE GENOMIC DNA]</scope>
    <source>
        <strain evidence="4">cv. Maze</strain>
        <tissue evidence="3">Seeds</tissue>
    </source>
</reference>
<dbReference type="Proteomes" id="UP001222027">
    <property type="component" value="Unassembled WGS sequence"/>
</dbReference>
<comment type="caution">
    <text evidence="3">The sequence shown here is derived from an EMBL/GenBank/DDBJ whole genome shotgun (WGS) entry which is preliminary data.</text>
</comment>
<evidence type="ECO:0000256" key="1">
    <source>
        <dbReference type="ARBA" id="ARBA00005647"/>
    </source>
</evidence>
<keyword evidence="4" id="KW-1185">Reference proteome</keyword>
<comment type="similarity">
    <text evidence="1">Belongs to the eukaryotic ribosomal protein eL24 family.</text>
</comment>
<gene>
    <name evidence="3" type="ORF">OPV22_004742</name>
</gene>
<dbReference type="EMBL" id="JAQQAF010000002">
    <property type="protein sequence ID" value="KAJ8503856.1"/>
    <property type="molecule type" value="Genomic_DNA"/>
</dbReference>